<dbReference type="Pfam" id="PF01991">
    <property type="entry name" value="vATP-synt_E"/>
    <property type="match status" value="1"/>
</dbReference>
<evidence type="ECO:0000256" key="3">
    <source>
        <dbReference type="ARBA" id="ARBA00022448"/>
    </source>
</evidence>
<dbReference type="EMBL" id="AP025591">
    <property type="protein sequence ID" value="BDG06095.1"/>
    <property type="molecule type" value="Genomic_DNA"/>
</dbReference>
<organism evidence="5 6">
    <name type="scientific">Anaeromyxobacter oryzae</name>
    <dbReference type="NCBI Taxonomy" id="2918170"/>
    <lineage>
        <taxon>Bacteria</taxon>
        <taxon>Pseudomonadati</taxon>
        <taxon>Myxococcota</taxon>
        <taxon>Myxococcia</taxon>
        <taxon>Myxococcales</taxon>
        <taxon>Cystobacterineae</taxon>
        <taxon>Anaeromyxobacteraceae</taxon>
        <taxon>Anaeromyxobacter</taxon>
    </lineage>
</organism>
<accession>A0ABN6MYS7</accession>
<gene>
    <name evidence="5" type="ORF">AMOR_50910</name>
</gene>
<reference evidence="6" key="1">
    <citation type="journal article" date="2022" name="Int. J. Syst. Evol. Microbiol.">
        <title>Anaeromyxobacter oryzae sp. nov., Anaeromyxobacter diazotrophicus sp. nov. and Anaeromyxobacter paludicola sp. nov., isolated from paddy soils.</title>
        <authorList>
            <person name="Itoh H."/>
            <person name="Xu Z."/>
            <person name="Mise K."/>
            <person name="Masuda Y."/>
            <person name="Ushijima N."/>
            <person name="Hayakawa C."/>
            <person name="Shiratori Y."/>
            <person name="Senoo K."/>
        </authorList>
    </citation>
    <scope>NUCLEOTIDE SEQUENCE [LARGE SCALE GENOMIC DNA]</scope>
    <source>
        <strain evidence="6">Red232</strain>
    </source>
</reference>
<proteinExistence type="inferred from homology"/>
<comment type="similarity">
    <text evidence="1">Belongs to the V-ATPase E subunit family.</text>
</comment>
<dbReference type="Proteomes" id="UP001162891">
    <property type="component" value="Chromosome"/>
</dbReference>
<keyword evidence="3" id="KW-0813">Transport</keyword>
<keyword evidence="4" id="KW-0406">Ion transport</keyword>
<evidence type="ECO:0000256" key="2">
    <source>
        <dbReference type="ARBA" id="ARBA00020756"/>
    </source>
</evidence>
<protein>
    <recommendedName>
        <fullName evidence="2">V-type ATP synthase subunit E</fullName>
    </recommendedName>
</protein>
<dbReference type="RefSeq" id="WP_248355398.1">
    <property type="nucleotide sequence ID" value="NZ_AP025591.1"/>
</dbReference>
<evidence type="ECO:0000256" key="4">
    <source>
        <dbReference type="ARBA" id="ARBA00023065"/>
    </source>
</evidence>
<evidence type="ECO:0000256" key="1">
    <source>
        <dbReference type="ARBA" id="ARBA00005901"/>
    </source>
</evidence>
<dbReference type="InterPro" id="IPR038495">
    <property type="entry name" value="ATPase_E_C"/>
</dbReference>
<dbReference type="SUPFAM" id="SSF160527">
    <property type="entry name" value="V-type ATPase subunit E-like"/>
    <property type="match status" value="1"/>
</dbReference>
<sequence length="201" mass="20796">MGYPELLRVIGEEAAREAEEIRAAGAREAERIRAEARAAAGAASAALLARARAEAAARARLAAEARARERERQLLAVRRRALEALHSDAIAALAGAGTPAIDARLLAEALAEAGAGPVEVVVDPGAEPACRAALERLDPARAAAATVRAAPVARGGVEVVAGRLVLDDTLPSRLARAWPDLEAELAAMLFGEDRPWPGSTA</sequence>
<dbReference type="Gene3D" id="3.30.2320.30">
    <property type="entry name" value="ATP synthase, E subunit, C-terminal"/>
    <property type="match status" value="1"/>
</dbReference>
<dbReference type="InterPro" id="IPR002842">
    <property type="entry name" value="ATPase_V1_Esu"/>
</dbReference>
<keyword evidence="6" id="KW-1185">Reference proteome</keyword>
<evidence type="ECO:0000313" key="6">
    <source>
        <dbReference type="Proteomes" id="UP001162891"/>
    </source>
</evidence>
<name>A0ABN6MYS7_9BACT</name>
<evidence type="ECO:0000313" key="5">
    <source>
        <dbReference type="EMBL" id="BDG06095.1"/>
    </source>
</evidence>